<dbReference type="PANTHER" id="PTHR46556:SF1">
    <property type="entry name" value="PLECKSTRIN HOMOLOGY DOMAIN-CONTAINING FAMILY M MEMBER 2"/>
    <property type="match status" value="1"/>
</dbReference>
<sequence length="1306" mass="145682">MNIDSPLQLINHGQRDEPFYTGAVLMKDSFDDKMTVMNSSIVSNMDDSTPSDSGIQLLDSVSESIMSNSGLLELDVYTPIENISSTLPDLVLPAETAIAIADESKSFVMTKSDIDNSNVQMFDTDMDVGNIPDEMKTSTCSTFDTENIVYRRKTKKNRTHSTSGPKKRVSFHEDILKNTKTDNIHIEHGFITYKGYAKKTLQNGRYSWCSEGDDGDMKRNDQYLYRNACSDVLDYGNAEIYDKDANIIEYDNSGVFEYGPQENQLKNDEFYKCSCSDSNSSLDSGDSNDNVNRNYGQAKSNSCDCIGLNPQKILTNINDNCYFSEPNIESMDDSFDYIKPKSVWSKEKKPKTSCLKRQTGVIEEYDISEKVKTFNVHHLPDHMNNIIDNSKFLFGSLKNIFGIPLPERGVPEGCEDLQSVYECVPDVDNSSPVKSRTFLSKSFDGGLFKKNDKPKKYVHTVDELLRRKMEPTTPVVATVHANLTKEQDKTADDFVDLGESVQASPINFRNKYIINCESTVFEHTGVSYETENSTLNSTMEPTTSFEQCLPKPPAPVPFTEKISNIFKSFRDNSPGLDVGIPKAAENVSSPSQTLECMTSSVISNTSDNSNSTHKSKSEISITTNSPIKHRHLASPMRKRSMITRYENPRMSPDLFSTGRESKSLLSEEFDDILTITTSTDQTDSDIVIVDYPEPDAIIPNAQLLKPPSTKSSLINRFLRNVTQKKIQDATIKKNTFLAAKVKNDRKLFENIYVKGAKMPNADLIDDLNAEIALEIELSGKNSMASDLMRLSENTFNKIEYGVGVGEVSVDIFNPRKLNILRDEKETLMKVFKLYTGYSLKGHMTPVLIFLTDKTLYVTDLIRNRLTNKFVLPYSELDVILIGPHGNTVLLSNSARDMQQVLLAGGLNLADGLVSSLEMSARRGGSVLPAVGQLTLDHLAPLQAFVRENSSVSKNDPWVYYAVVSVPANVLNLEEEPLGPNMKGPLMFRNISMNQQSQPWEAGYFLLKAGVLYMFNDAHQKLPNMAIALFECKGARRAAKSSRPHCFELMLKTGFLQLAAPDEYVASEWLQSLVQAASGLFEMQEKHKTLGCTLVMTSNHLITLREDFTAPLRRVNAVTSAVASAPKVSASNASRKLSVSTITTDTMNDSMSSLSNSTNLSGYRVTSSNKSSPTRSQYNSTDEKSFSSMSSIYGKNSGVEIKTCAALEEMSTIRIPSQGDNWWCILEFSCQEVRENSDDMVIFFATNSDLRRFLTMLETMWQSKNNAPFPISILPDSDPIGKQCSDLFIDLNKSWDPLISAALGYPQ</sequence>
<evidence type="ECO:0000256" key="1">
    <source>
        <dbReference type="ARBA" id="ARBA00004496"/>
    </source>
</evidence>
<keyword evidence="6" id="KW-1185">Reference proteome</keyword>
<dbReference type="CDD" id="cd13309">
    <property type="entry name" value="PH_SKIP"/>
    <property type="match status" value="1"/>
</dbReference>
<comment type="caution">
    <text evidence="5">The sequence shown here is derived from an EMBL/GenBank/DDBJ whole genome shotgun (WGS) entry which is preliminary data.</text>
</comment>
<dbReference type="InterPro" id="IPR011993">
    <property type="entry name" value="PH-like_dom_sf"/>
</dbReference>
<dbReference type="PANTHER" id="PTHR46556">
    <property type="entry name" value="PLECKSTRIN HOMOLOGY DOMAIN-CONTAINING FAMILY M MEMBER 2"/>
    <property type="match status" value="1"/>
</dbReference>
<dbReference type="GO" id="GO:0007030">
    <property type="term" value="P:Golgi organization"/>
    <property type="evidence" value="ECO:0007669"/>
    <property type="project" value="TreeGrafter"/>
</dbReference>
<dbReference type="PROSITE" id="PS50003">
    <property type="entry name" value="PH_DOMAIN"/>
    <property type="match status" value="1"/>
</dbReference>
<dbReference type="InterPro" id="IPR001849">
    <property type="entry name" value="PH_domain"/>
</dbReference>
<dbReference type="GO" id="GO:0032418">
    <property type="term" value="P:lysosome localization"/>
    <property type="evidence" value="ECO:0007669"/>
    <property type="project" value="TreeGrafter"/>
</dbReference>
<feature type="compositionally biased region" description="Low complexity" evidence="3">
    <location>
        <begin position="1147"/>
        <end position="1160"/>
    </location>
</feature>
<comment type="subcellular location">
    <subcellularLocation>
        <location evidence="1">Cytoplasm</location>
    </subcellularLocation>
</comment>
<dbReference type="Gene3D" id="2.30.29.30">
    <property type="entry name" value="Pleckstrin-homology domain (PH domain)/Phosphotyrosine-binding domain (PTB)"/>
    <property type="match status" value="1"/>
</dbReference>
<dbReference type="Pfam" id="PF23142">
    <property type="entry name" value="PH_PLEKHM2"/>
    <property type="match status" value="1"/>
</dbReference>
<dbReference type="SMART" id="SM00233">
    <property type="entry name" value="PH"/>
    <property type="match status" value="1"/>
</dbReference>
<proteinExistence type="predicted"/>
<dbReference type="GO" id="GO:0010008">
    <property type="term" value="C:endosome membrane"/>
    <property type="evidence" value="ECO:0007669"/>
    <property type="project" value="TreeGrafter"/>
</dbReference>
<dbReference type="OrthoDB" id="9983817at2759"/>
<dbReference type="InterPro" id="IPR053015">
    <property type="entry name" value="PH_domain-containing_M2"/>
</dbReference>
<dbReference type="Pfam" id="PF00169">
    <property type="entry name" value="PH"/>
    <property type="match status" value="1"/>
</dbReference>
<feature type="region of interest" description="Disordered" evidence="3">
    <location>
        <begin position="1147"/>
        <end position="1185"/>
    </location>
</feature>
<dbReference type="Proteomes" id="UP001151699">
    <property type="component" value="Chromosome C"/>
</dbReference>
<dbReference type="GO" id="GO:0032880">
    <property type="term" value="P:regulation of protein localization"/>
    <property type="evidence" value="ECO:0007669"/>
    <property type="project" value="TreeGrafter"/>
</dbReference>
<dbReference type="InterPro" id="IPR057288">
    <property type="entry name" value="PH_PLEKHM2"/>
</dbReference>
<evidence type="ECO:0000256" key="2">
    <source>
        <dbReference type="ARBA" id="ARBA00022490"/>
    </source>
</evidence>
<evidence type="ECO:0000259" key="4">
    <source>
        <dbReference type="PROSITE" id="PS50003"/>
    </source>
</evidence>
<feature type="compositionally biased region" description="Polar residues" evidence="3">
    <location>
        <begin position="1163"/>
        <end position="1185"/>
    </location>
</feature>
<name>A0A9Q0RXR2_9DIPT</name>
<evidence type="ECO:0000256" key="3">
    <source>
        <dbReference type="SAM" id="MobiDB-lite"/>
    </source>
</evidence>
<dbReference type="SUPFAM" id="SSF50729">
    <property type="entry name" value="PH domain-like"/>
    <property type="match status" value="1"/>
</dbReference>
<evidence type="ECO:0000313" key="5">
    <source>
        <dbReference type="EMBL" id="KAJ6636173.1"/>
    </source>
</evidence>
<dbReference type="EMBL" id="WJQU01000004">
    <property type="protein sequence ID" value="KAJ6636173.1"/>
    <property type="molecule type" value="Genomic_DNA"/>
</dbReference>
<accession>A0A9Q0RXR2</accession>
<organism evidence="5 6">
    <name type="scientific">Pseudolycoriella hygida</name>
    <dbReference type="NCBI Taxonomy" id="35572"/>
    <lineage>
        <taxon>Eukaryota</taxon>
        <taxon>Metazoa</taxon>
        <taxon>Ecdysozoa</taxon>
        <taxon>Arthropoda</taxon>
        <taxon>Hexapoda</taxon>
        <taxon>Insecta</taxon>
        <taxon>Pterygota</taxon>
        <taxon>Neoptera</taxon>
        <taxon>Endopterygota</taxon>
        <taxon>Diptera</taxon>
        <taxon>Nematocera</taxon>
        <taxon>Sciaroidea</taxon>
        <taxon>Sciaridae</taxon>
        <taxon>Pseudolycoriella</taxon>
    </lineage>
</organism>
<keyword evidence="2" id="KW-0963">Cytoplasm</keyword>
<reference evidence="5" key="1">
    <citation type="submission" date="2022-07" db="EMBL/GenBank/DDBJ databases">
        <authorList>
            <person name="Trinca V."/>
            <person name="Uliana J.V.C."/>
            <person name="Torres T.T."/>
            <person name="Ward R.J."/>
            <person name="Monesi N."/>
        </authorList>
    </citation>
    <scope>NUCLEOTIDE SEQUENCE</scope>
    <source>
        <strain evidence="5">HSMRA1968</strain>
        <tissue evidence="5">Whole embryos</tissue>
    </source>
</reference>
<feature type="domain" description="PH" evidence="4">
    <location>
        <begin position="978"/>
        <end position="1077"/>
    </location>
</feature>
<protein>
    <submittedName>
        <fullName evidence="5">Pleckstrin likey domain-containing family M member 2</fullName>
    </submittedName>
</protein>
<feature type="region of interest" description="Disordered" evidence="3">
    <location>
        <begin position="602"/>
        <end position="621"/>
    </location>
</feature>
<dbReference type="GO" id="GO:0019894">
    <property type="term" value="F:kinesin binding"/>
    <property type="evidence" value="ECO:0007669"/>
    <property type="project" value="TreeGrafter"/>
</dbReference>
<gene>
    <name evidence="5" type="primary">PLEKHM2</name>
    <name evidence="5" type="ORF">Bhyg_14761</name>
</gene>
<evidence type="ECO:0000313" key="6">
    <source>
        <dbReference type="Proteomes" id="UP001151699"/>
    </source>
</evidence>